<name>A0ABQ4CR12_9ACTN</name>
<dbReference type="RefSeq" id="WP_203713750.1">
    <property type="nucleotide sequence ID" value="NZ_BONE01000023.1"/>
</dbReference>
<evidence type="ECO:0000313" key="2">
    <source>
        <dbReference type="EMBL" id="GIF73716.1"/>
    </source>
</evidence>
<keyword evidence="1" id="KW-0472">Membrane</keyword>
<sequence>MTLLRTAMAYERGVWVSLFRWVFRRPDPAGPGTPFGYSATMMPVLLAFLGVSIVEIPILHFLLPWQTVRIIVFVISVWGLLWMVGLLGAVRVHPHLVTADGLRVRHSFTVDAFVPWSAVAQIRTRNRPLESSKGLQFEETDRGLIGKVVVLGQTNVEVVLRAPVDVGLKRGPVSEVHFWADDPRELVARADLVSVG</sequence>
<evidence type="ECO:0008006" key="4">
    <source>
        <dbReference type="Google" id="ProtNLM"/>
    </source>
</evidence>
<proteinExistence type="predicted"/>
<feature type="transmembrane region" description="Helical" evidence="1">
    <location>
        <begin position="41"/>
        <end position="63"/>
    </location>
</feature>
<organism evidence="2 3">
    <name type="scientific">Asanoa siamensis</name>
    <dbReference type="NCBI Taxonomy" id="926357"/>
    <lineage>
        <taxon>Bacteria</taxon>
        <taxon>Bacillati</taxon>
        <taxon>Actinomycetota</taxon>
        <taxon>Actinomycetes</taxon>
        <taxon>Micromonosporales</taxon>
        <taxon>Micromonosporaceae</taxon>
        <taxon>Asanoa</taxon>
    </lineage>
</organism>
<keyword evidence="1" id="KW-1133">Transmembrane helix</keyword>
<comment type="caution">
    <text evidence="2">The sequence shown here is derived from an EMBL/GenBank/DDBJ whole genome shotgun (WGS) entry which is preliminary data.</text>
</comment>
<keyword evidence="3" id="KW-1185">Reference proteome</keyword>
<feature type="transmembrane region" description="Helical" evidence="1">
    <location>
        <begin position="70"/>
        <end position="90"/>
    </location>
</feature>
<dbReference type="EMBL" id="BONE01000023">
    <property type="protein sequence ID" value="GIF73716.1"/>
    <property type="molecule type" value="Genomic_DNA"/>
</dbReference>
<reference evidence="2 3" key="1">
    <citation type="submission" date="2021-01" db="EMBL/GenBank/DDBJ databases">
        <title>Whole genome shotgun sequence of Asanoa siamensis NBRC 107932.</title>
        <authorList>
            <person name="Komaki H."/>
            <person name="Tamura T."/>
        </authorList>
    </citation>
    <scope>NUCLEOTIDE SEQUENCE [LARGE SCALE GENOMIC DNA]</scope>
    <source>
        <strain evidence="2 3">NBRC 107932</strain>
    </source>
</reference>
<gene>
    <name evidence="2" type="ORF">Asi02nite_32340</name>
</gene>
<evidence type="ECO:0000256" key="1">
    <source>
        <dbReference type="SAM" id="Phobius"/>
    </source>
</evidence>
<protein>
    <recommendedName>
        <fullName evidence="4">PH domain-containing protein</fullName>
    </recommendedName>
</protein>
<keyword evidence="1" id="KW-0812">Transmembrane</keyword>
<dbReference type="Proteomes" id="UP000604117">
    <property type="component" value="Unassembled WGS sequence"/>
</dbReference>
<accession>A0ABQ4CR12</accession>
<evidence type="ECO:0000313" key="3">
    <source>
        <dbReference type="Proteomes" id="UP000604117"/>
    </source>
</evidence>